<dbReference type="Proteomes" id="UP000527355">
    <property type="component" value="Unassembled WGS sequence"/>
</dbReference>
<name>A0A7J7Z1T5_MYOMY</name>
<keyword evidence="2" id="KW-1185">Reference proteome</keyword>
<evidence type="ECO:0000313" key="2">
    <source>
        <dbReference type="Proteomes" id="UP000527355"/>
    </source>
</evidence>
<reference evidence="1 2" key="1">
    <citation type="journal article" date="2020" name="Nature">
        <title>Six reference-quality genomes reveal evolution of bat adaptations.</title>
        <authorList>
            <person name="Jebb D."/>
            <person name="Huang Z."/>
            <person name="Pippel M."/>
            <person name="Hughes G.M."/>
            <person name="Lavrichenko K."/>
            <person name="Devanna P."/>
            <person name="Winkler S."/>
            <person name="Jermiin L.S."/>
            <person name="Skirmuntt E.C."/>
            <person name="Katzourakis A."/>
            <person name="Burkitt-Gray L."/>
            <person name="Ray D.A."/>
            <person name="Sullivan K.A.M."/>
            <person name="Roscito J.G."/>
            <person name="Kirilenko B.M."/>
            <person name="Davalos L.M."/>
            <person name="Corthals A.P."/>
            <person name="Power M.L."/>
            <person name="Jones G."/>
            <person name="Ransome R.D."/>
            <person name="Dechmann D.K.N."/>
            <person name="Locatelli A.G."/>
            <person name="Puechmaille S.J."/>
            <person name="Fedrigo O."/>
            <person name="Jarvis E.D."/>
            <person name="Hiller M."/>
            <person name="Vernes S.C."/>
            <person name="Myers E.W."/>
            <person name="Teeling E.C."/>
        </authorList>
    </citation>
    <scope>NUCLEOTIDE SEQUENCE [LARGE SCALE GENOMIC DNA]</scope>
    <source>
        <strain evidence="1">MMyoMyo1</strain>
        <tissue evidence="1">Flight muscle</tissue>
    </source>
</reference>
<gene>
    <name evidence="1" type="ORF">mMyoMyo1_003549</name>
</gene>
<evidence type="ECO:0000313" key="1">
    <source>
        <dbReference type="EMBL" id="KAF6368078.1"/>
    </source>
</evidence>
<comment type="caution">
    <text evidence="1">The sequence shown here is derived from an EMBL/GenBank/DDBJ whole genome shotgun (WGS) entry which is preliminary data.</text>
</comment>
<organism evidence="1 2">
    <name type="scientific">Myotis myotis</name>
    <name type="common">Greater mouse-eared bat</name>
    <name type="synonym">Vespertilio myotis</name>
    <dbReference type="NCBI Taxonomy" id="51298"/>
    <lineage>
        <taxon>Eukaryota</taxon>
        <taxon>Metazoa</taxon>
        <taxon>Chordata</taxon>
        <taxon>Craniata</taxon>
        <taxon>Vertebrata</taxon>
        <taxon>Euteleostomi</taxon>
        <taxon>Mammalia</taxon>
        <taxon>Eutheria</taxon>
        <taxon>Laurasiatheria</taxon>
        <taxon>Chiroptera</taxon>
        <taxon>Yangochiroptera</taxon>
        <taxon>Vespertilionidae</taxon>
        <taxon>Myotis</taxon>
    </lineage>
</organism>
<dbReference type="EMBL" id="JABWUV010000003">
    <property type="protein sequence ID" value="KAF6368078.1"/>
    <property type="molecule type" value="Genomic_DNA"/>
</dbReference>
<sequence length="77" mass="8593">MGAQLSTLGHVVLSPVWFLYNLLMKLFQRSTPAITLESPDINLTVARGSAWPARARPAVTLLGWPPRRPFGIRVRLL</sequence>
<protein>
    <submittedName>
        <fullName evidence="1">Cytochrome b5 reductase 3</fullName>
    </submittedName>
</protein>
<dbReference type="VEuPathDB" id="HostDB:LOC118651490"/>
<accession>A0A7J7Z1T5</accession>
<dbReference type="AlphaFoldDB" id="A0A7J7Z1T5"/>
<proteinExistence type="predicted"/>